<evidence type="ECO:0000256" key="7">
    <source>
        <dbReference type="ARBA" id="ARBA00022927"/>
    </source>
</evidence>
<evidence type="ECO:0000259" key="11">
    <source>
        <dbReference type="PROSITE" id="PS52015"/>
    </source>
</evidence>
<evidence type="ECO:0000256" key="6">
    <source>
        <dbReference type="ARBA" id="ARBA00022692"/>
    </source>
</evidence>
<dbReference type="InterPro" id="IPR037682">
    <property type="entry name" value="TonB_C"/>
</dbReference>
<gene>
    <name evidence="12" type="ORF">CQW49_05405</name>
</gene>
<dbReference type="InterPro" id="IPR051045">
    <property type="entry name" value="TonB-dependent_transducer"/>
</dbReference>
<dbReference type="GO" id="GO:0005886">
    <property type="term" value="C:plasma membrane"/>
    <property type="evidence" value="ECO:0007669"/>
    <property type="project" value="UniProtKB-SubCell"/>
</dbReference>
<keyword evidence="3" id="KW-0813">Transport</keyword>
<sequence>MMRKSNFTLVHGLLVSCALHAGAALLLLLALEGAGPPIDETLVVEFQGADSDVQAEEQNQQQNNGGDGADEDQNRRRAEAVEEQETAEPQHETADALPAPSKQKEAGGASSSAPAGAPGSARIQGGEQQQSAQTIERSAERQMDELRSYVRGLSKKIQSKLVYPKEGRRAGMQGVATVSFRIMADGAMQAQTLKIVESSGKAELDASALKTVQLCSPFAPPPKEISVTMAVTYARKRAAP</sequence>
<proteinExistence type="inferred from homology"/>
<dbReference type="Pfam" id="PF03544">
    <property type="entry name" value="TonB_C"/>
    <property type="match status" value="1"/>
</dbReference>
<dbReference type="KEGG" id="mtw:CQW49_05405"/>
<dbReference type="EMBL" id="CP023737">
    <property type="protein sequence ID" value="ATQ67393.1"/>
    <property type="molecule type" value="Genomic_DNA"/>
</dbReference>
<keyword evidence="4" id="KW-1003">Cell membrane</keyword>
<keyword evidence="13" id="KW-1185">Reference proteome</keyword>
<protein>
    <submittedName>
        <fullName evidence="12">Energy transducer TonB</fullName>
    </submittedName>
</protein>
<evidence type="ECO:0000256" key="1">
    <source>
        <dbReference type="ARBA" id="ARBA00004383"/>
    </source>
</evidence>
<evidence type="ECO:0000256" key="5">
    <source>
        <dbReference type="ARBA" id="ARBA00022519"/>
    </source>
</evidence>
<comment type="similarity">
    <text evidence="2">Belongs to the TonB family.</text>
</comment>
<dbReference type="Gene3D" id="3.30.1150.10">
    <property type="match status" value="1"/>
</dbReference>
<dbReference type="STRING" id="595536.GCA_000178815_04077"/>
<dbReference type="GO" id="GO:0015031">
    <property type="term" value="P:protein transport"/>
    <property type="evidence" value="ECO:0007669"/>
    <property type="project" value="UniProtKB-KW"/>
</dbReference>
<dbReference type="Proteomes" id="UP000230709">
    <property type="component" value="Chromosome"/>
</dbReference>
<organism evidence="12 13">
    <name type="scientific">Methylosinus trichosporium (strain ATCC 35070 / NCIMB 11131 / UNIQEM 75 / OB3b)</name>
    <dbReference type="NCBI Taxonomy" id="595536"/>
    <lineage>
        <taxon>Bacteria</taxon>
        <taxon>Pseudomonadati</taxon>
        <taxon>Pseudomonadota</taxon>
        <taxon>Alphaproteobacteria</taxon>
        <taxon>Hyphomicrobiales</taxon>
        <taxon>Methylocystaceae</taxon>
        <taxon>Methylosinus</taxon>
    </lineage>
</organism>
<dbReference type="PROSITE" id="PS52015">
    <property type="entry name" value="TONB_CTD"/>
    <property type="match status" value="1"/>
</dbReference>
<feature type="domain" description="TonB C-terminal" evidence="11">
    <location>
        <begin position="148"/>
        <end position="240"/>
    </location>
</feature>
<dbReference type="SUPFAM" id="SSF74653">
    <property type="entry name" value="TolA/TonB C-terminal domain"/>
    <property type="match status" value="1"/>
</dbReference>
<dbReference type="PROSITE" id="PS51257">
    <property type="entry name" value="PROKAR_LIPOPROTEIN"/>
    <property type="match status" value="1"/>
</dbReference>
<evidence type="ECO:0000313" key="13">
    <source>
        <dbReference type="Proteomes" id="UP000230709"/>
    </source>
</evidence>
<keyword evidence="7" id="KW-0653">Protein transport</keyword>
<evidence type="ECO:0000256" key="2">
    <source>
        <dbReference type="ARBA" id="ARBA00006555"/>
    </source>
</evidence>
<reference evidence="13" key="1">
    <citation type="submission" date="2017-10" db="EMBL/GenBank/DDBJ databases">
        <title>Completed PacBio SMRT sequence of Methylosinus trichosporium OB3b reveals presence of a third large plasmid.</title>
        <authorList>
            <person name="Charles T.C."/>
            <person name="Lynch M.D.J."/>
            <person name="Heil J.R."/>
            <person name="Cheng J."/>
        </authorList>
    </citation>
    <scope>NUCLEOTIDE SEQUENCE [LARGE SCALE GENOMIC DNA]</scope>
    <source>
        <strain evidence="13">OB3b</strain>
    </source>
</reference>
<feature type="compositionally biased region" description="Polar residues" evidence="10">
    <location>
        <begin position="126"/>
        <end position="136"/>
    </location>
</feature>
<feature type="region of interest" description="Disordered" evidence="10">
    <location>
        <begin position="53"/>
        <end position="139"/>
    </location>
</feature>
<dbReference type="PANTHER" id="PTHR33446">
    <property type="entry name" value="PROTEIN TONB-RELATED"/>
    <property type="match status" value="1"/>
</dbReference>
<evidence type="ECO:0000256" key="4">
    <source>
        <dbReference type="ARBA" id="ARBA00022475"/>
    </source>
</evidence>
<keyword evidence="9" id="KW-0472">Membrane</keyword>
<evidence type="ECO:0000256" key="10">
    <source>
        <dbReference type="SAM" id="MobiDB-lite"/>
    </source>
</evidence>
<evidence type="ECO:0000256" key="9">
    <source>
        <dbReference type="ARBA" id="ARBA00023136"/>
    </source>
</evidence>
<dbReference type="GO" id="GO:0055085">
    <property type="term" value="P:transmembrane transport"/>
    <property type="evidence" value="ECO:0007669"/>
    <property type="project" value="InterPro"/>
</dbReference>
<name>A0A2D2CXG9_METT3</name>
<dbReference type="NCBIfam" id="TIGR01352">
    <property type="entry name" value="tonB_Cterm"/>
    <property type="match status" value="1"/>
</dbReference>
<keyword evidence="8" id="KW-1133">Transmembrane helix</keyword>
<dbReference type="InterPro" id="IPR006260">
    <property type="entry name" value="TonB/TolA_C"/>
</dbReference>
<evidence type="ECO:0000256" key="8">
    <source>
        <dbReference type="ARBA" id="ARBA00022989"/>
    </source>
</evidence>
<evidence type="ECO:0000313" key="12">
    <source>
        <dbReference type="EMBL" id="ATQ67393.1"/>
    </source>
</evidence>
<dbReference type="RefSeq" id="WP_003608815.1">
    <property type="nucleotide sequence ID" value="NZ_ADVE02000001.1"/>
</dbReference>
<dbReference type="AlphaFoldDB" id="A0A2D2CXG9"/>
<keyword evidence="5" id="KW-0997">Cell inner membrane</keyword>
<feature type="compositionally biased region" description="Low complexity" evidence="10">
    <location>
        <begin position="106"/>
        <end position="121"/>
    </location>
</feature>
<comment type="subcellular location">
    <subcellularLocation>
        <location evidence="1">Cell inner membrane</location>
        <topology evidence="1">Single-pass membrane protein</topology>
        <orientation evidence="1">Periplasmic side</orientation>
    </subcellularLocation>
</comment>
<accession>A0A2D2CXG9</accession>
<evidence type="ECO:0000256" key="3">
    <source>
        <dbReference type="ARBA" id="ARBA00022448"/>
    </source>
</evidence>
<keyword evidence="6" id="KW-0812">Transmembrane</keyword>